<evidence type="ECO:0000313" key="2">
    <source>
        <dbReference type="EMBL" id="RNJ25351.1"/>
    </source>
</evidence>
<keyword evidence="1" id="KW-1133">Transmembrane helix</keyword>
<evidence type="ECO:0000256" key="1">
    <source>
        <dbReference type="SAM" id="Phobius"/>
    </source>
</evidence>
<reference evidence="2 3" key="1">
    <citation type="submission" date="2018-11" db="EMBL/GenBank/DDBJ databases">
        <title>Genome sequences of Natronomonas sp. CBA1133.</title>
        <authorList>
            <person name="Roh S.W."/>
            <person name="Cha I.-T."/>
        </authorList>
    </citation>
    <scope>NUCLEOTIDE SEQUENCE [LARGE SCALE GENOMIC DNA]</scope>
    <source>
        <strain evidence="2 3">CBA1133</strain>
    </source>
</reference>
<dbReference type="EMBL" id="RJJC01000001">
    <property type="protein sequence ID" value="RNJ25351.1"/>
    <property type="molecule type" value="Genomic_DNA"/>
</dbReference>
<feature type="transmembrane region" description="Helical" evidence="1">
    <location>
        <begin position="34"/>
        <end position="53"/>
    </location>
</feature>
<proteinExistence type="predicted"/>
<sequence>MNEQRQRALGVWSMLVVAFLVVGGVLAARNAFDPAFVALYWSPIAGAALVGILPRPWEALPA</sequence>
<keyword evidence="3" id="KW-1185">Reference proteome</keyword>
<comment type="caution">
    <text evidence="2">The sequence shown here is derived from an EMBL/GenBank/DDBJ whole genome shotgun (WGS) entry which is preliminary data.</text>
</comment>
<protein>
    <submittedName>
        <fullName evidence="2">Uncharacterized protein</fullName>
    </submittedName>
</protein>
<keyword evidence="1" id="KW-0812">Transmembrane</keyword>
<organism evidence="2 3">
    <name type="scientific">Halosegnis longus</name>
    <dbReference type="NCBI Taxonomy" id="2216012"/>
    <lineage>
        <taxon>Archaea</taxon>
        <taxon>Methanobacteriati</taxon>
        <taxon>Methanobacteriota</taxon>
        <taxon>Stenosarchaea group</taxon>
        <taxon>Halobacteria</taxon>
        <taxon>Halobacteriales</taxon>
        <taxon>Natronomonadaceae</taxon>
        <taxon>Halosegnis</taxon>
    </lineage>
</organism>
<dbReference type="Proteomes" id="UP000270581">
    <property type="component" value="Unassembled WGS sequence"/>
</dbReference>
<name>A0AAJ4R689_9EURY</name>
<accession>A0AAJ4R689</accession>
<evidence type="ECO:0000313" key="3">
    <source>
        <dbReference type="Proteomes" id="UP000270581"/>
    </source>
</evidence>
<feature type="transmembrane region" description="Helical" evidence="1">
    <location>
        <begin position="9"/>
        <end position="28"/>
    </location>
</feature>
<gene>
    <name evidence="2" type="ORF">Nmn1133_00640</name>
</gene>
<dbReference type="RefSeq" id="WP_075937607.1">
    <property type="nucleotide sequence ID" value="NZ_BDJH01000002.1"/>
</dbReference>
<dbReference type="AlphaFoldDB" id="A0AAJ4R689"/>
<keyword evidence="1" id="KW-0472">Membrane</keyword>